<dbReference type="Proteomes" id="UP000886998">
    <property type="component" value="Unassembled WGS sequence"/>
</dbReference>
<feature type="region of interest" description="Disordered" evidence="1">
    <location>
        <begin position="13"/>
        <end position="46"/>
    </location>
</feature>
<keyword evidence="3" id="KW-1185">Reference proteome</keyword>
<evidence type="ECO:0000313" key="2">
    <source>
        <dbReference type="EMBL" id="GFY76879.1"/>
    </source>
</evidence>
<sequence length="131" mass="15154">MTASFPAILINHHPDSINESESPQPVYPNRQDCKKKRLAPPLPRSPPPWNFSIQSSSVNAQCSEEIELRRKRIFYSFTPDTSVLLLLFYIVRALHSRFILALPLASFQDELQRGFKNLLESLAEWIFDRNV</sequence>
<gene>
    <name evidence="2" type="ORF">TNIN_76331</name>
</gene>
<evidence type="ECO:0000313" key="3">
    <source>
        <dbReference type="Proteomes" id="UP000886998"/>
    </source>
</evidence>
<reference evidence="2" key="1">
    <citation type="submission" date="2020-08" db="EMBL/GenBank/DDBJ databases">
        <title>Multicomponent nature underlies the extraordinary mechanical properties of spider dragline silk.</title>
        <authorList>
            <person name="Kono N."/>
            <person name="Nakamura H."/>
            <person name="Mori M."/>
            <person name="Yoshida Y."/>
            <person name="Ohtoshi R."/>
            <person name="Malay A.D."/>
            <person name="Moran D.A.P."/>
            <person name="Tomita M."/>
            <person name="Numata K."/>
            <person name="Arakawa K."/>
        </authorList>
    </citation>
    <scope>NUCLEOTIDE SEQUENCE</scope>
</reference>
<evidence type="ECO:0000256" key="1">
    <source>
        <dbReference type="SAM" id="MobiDB-lite"/>
    </source>
</evidence>
<comment type="caution">
    <text evidence="2">The sequence shown here is derived from an EMBL/GenBank/DDBJ whole genome shotgun (WGS) entry which is preliminary data.</text>
</comment>
<accession>A0A8X7CKZ7</accession>
<dbReference type="EMBL" id="BMAV01022195">
    <property type="protein sequence ID" value="GFY76879.1"/>
    <property type="molecule type" value="Genomic_DNA"/>
</dbReference>
<proteinExistence type="predicted"/>
<protein>
    <submittedName>
        <fullName evidence="2">Uncharacterized protein</fullName>
    </submittedName>
</protein>
<name>A0A8X7CKZ7_9ARAC</name>
<organism evidence="2 3">
    <name type="scientific">Trichonephila inaurata madagascariensis</name>
    <dbReference type="NCBI Taxonomy" id="2747483"/>
    <lineage>
        <taxon>Eukaryota</taxon>
        <taxon>Metazoa</taxon>
        <taxon>Ecdysozoa</taxon>
        <taxon>Arthropoda</taxon>
        <taxon>Chelicerata</taxon>
        <taxon>Arachnida</taxon>
        <taxon>Araneae</taxon>
        <taxon>Araneomorphae</taxon>
        <taxon>Entelegynae</taxon>
        <taxon>Araneoidea</taxon>
        <taxon>Nephilidae</taxon>
        <taxon>Trichonephila</taxon>
        <taxon>Trichonephila inaurata</taxon>
    </lineage>
</organism>
<dbReference type="AlphaFoldDB" id="A0A8X7CKZ7"/>